<evidence type="ECO:0008006" key="4">
    <source>
        <dbReference type="Google" id="ProtNLM"/>
    </source>
</evidence>
<feature type="transmembrane region" description="Helical" evidence="1">
    <location>
        <begin position="12"/>
        <end position="33"/>
    </location>
</feature>
<protein>
    <recommendedName>
        <fullName evidence="4">ABC transporter permease</fullName>
    </recommendedName>
</protein>
<feature type="transmembrane region" description="Helical" evidence="1">
    <location>
        <begin position="176"/>
        <end position="201"/>
    </location>
</feature>
<evidence type="ECO:0000256" key="1">
    <source>
        <dbReference type="SAM" id="Phobius"/>
    </source>
</evidence>
<reference evidence="2" key="1">
    <citation type="submission" date="2022-04" db="EMBL/GenBank/DDBJ databases">
        <title>Systematic whole-genome sequencing reveals an unexpected diversity among actinomycetoma pathogens and provides insights into their antibacterial susceptibilities.</title>
        <authorList>
            <person name="Watson A.K."/>
            <person name="Kepplinger B."/>
            <person name="Bakhiet S.M."/>
            <person name="Mhmoud N.A."/>
            <person name="Chapman J."/>
            <person name="Allenby N."/>
            <person name="Mickiewicz K."/>
            <person name="Goodfellow M."/>
            <person name="Fahal A.H."/>
            <person name="Errington J."/>
        </authorList>
    </citation>
    <scope>NUCLEOTIDE SEQUENCE</scope>
    <source>
        <strain evidence="2">SD 504</strain>
    </source>
</reference>
<feature type="transmembrane region" description="Helical" evidence="1">
    <location>
        <begin position="137"/>
        <end position="155"/>
    </location>
</feature>
<feature type="transmembrane region" description="Helical" evidence="1">
    <location>
        <begin position="106"/>
        <end position="125"/>
    </location>
</feature>
<feature type="transmembrane region" description="Helical" evidence="1">
    <location>
        <begin position="53"/>
        <end position="74"/>
    </location>
</feature>
<sequence length="210" mass="20370">AAREPLDGSRAPAGLPWGVALLAAGLALGLYGTRGGGGPVPLPGGVPGSPAPVLAGWALTALGLVVAGPGLAHLCGRLLQAYRPGTARLLAGRALMDESHRVGRPLGVLCAAVSTGIAAGTLYAGADTRPVGPLSGLGAALVLVCAVAALCTAVVESGQHRAGAAAALHRLGAPAALLRSAALLRAAVLVAGFAPLTWLSAALTALPLRP</sequence>
<keyword evidence="1" id="KW-0812">Transmembrane</keyword>
<proteinExistence type="predicted"/>
<gene>
    <name evidence="2" type="ORF">MW084_19650</name>
</gene>
<keyword evidence="3" id="KW-1185">Reference proteome</keyword>
<dbReference type="EMBL" id="CP095474">
    <property type="protein sequence ID" value="URN17783.1"/>
    <property type="molecule type" value="Genomic_DNA"/>
</dbReference>
<dbReference type="Proteomes" id="UP001056383">
    <property type="component" value="Chromosome"/>
</dbReference>
<evidence type="ECO:0000313" key="3">
    <source>
        <dbReference type="Proteomes" id="UP001056383"/>
    </source>
</evidence>
<name>A0ABY4TJ55_9ACTN</name>
<keyword evidence="1" id="KW-0472">Membrane</keyword>
<feature type="non-terminal residue" evidence="2">
    <location>
        <position position="1"/>
    </location>
</feature>
<evidence type="ECO:0000313" key="2">
    <source>
        <dbReference type="EMBL" id="URN17783.1"/>
    </source>
</evidence>
<keyword evidence="1" id="KW-1133">Transmembrane helix</keyword>
<accession>A0ABY4TJ55</accession>
<organism evidence="2 3">
    <name type="scientific">Streptomyces sudanensis</name>
    <dbReference type="NCBI Taxonomy" id="436397"/>
    <lineage>
        <taxon>Bacteria</taxon>
        <taxon>Bacillati</taxon>
        <taxon>Actinomycetota</taxon>
        <taxon>Actinomycetes</taxon>
        <taxon>Kitasatosporales</taxon>
        <taxon>Streptomycetaceae</taxon>
        <taxon>Streptomyces</taxon>
    </lineage>
</organism>